<evidence type="ECO:0000313" key="1">
    <source>
        <dbReference type="EMBL" id="KDR71854.1"/>
    </source>
</evidence>
<organism evidence="1 2">
    <name type="scientific">Galerina marginata (strain CBS 339.88)</name>
    <dbReference type="NCBI Taxonomy" id="685588"/>
    <lineage>
        <taxon>Eukaryota</taxon>
        <taxon>Fungi</taxon>
        <taxon>Dikarya</taxon>
        <taxon>Basidiomycota</taxon>
        <taxon>Agaricomycotina</taxon>
        <taxon>Agaricomycetes</taxon>
        <taxon>Agaricomycetidae</taxon>
        <taxon>Agaricales</taxon>
        <taxon>Agaricineae</taxon>
        <taxon>Strophariaceae</taxon>
        <taxon>Galerina</taxon>
    </lineage>
</organism>
<dbReference type="AlphaFoldDB" id="A0A067SVY2"/>
<sequence>TASGTWDISSMIKWQFREQWIRYKSETCVKRKLEKQKRGHRKNIDVVASEKNGEKFLGGCWGF</sequence>
<dbReference type="EMBL" id="KL142391">
    <property type="protein sequence ID" value="KDR71854.1"/>
    <property type="molecule type" value="Genomic_DNA"/>
</dbReference>
<reference evidence="2" key="1">
    <citation type="journal article" date="2014" name="Proc. Natl. Acad. Sci. U.S.A.">
        <title>Extensive sampling of basidiomycete genomes demonstrates inadequacy of the white-rot/brown-rot paradigm for wood decay fungi.</title>
        <authorList>
            <person name="Riley R."/>
            <person name="Salamov A.A."/>
            <person name="Brown D.W."/>
            <person name="Nagy L.G."/>
            <person name="Floudas D."/>
            <person name="Held B.W."/>
            <person name="Levasseur A."/>
            <person name="Lombard V."/>
            <person name="Morin E."/>
            <person name="Otillar R."/>
            <person name="Lindquist E.A."/>
            <person name="Sun H."/>
            <person name="LaButti K.M."/>
            <person name="Schmutz J."/>
            <person name="Jabbour D."/>
            <person name="Luo H."/>
            <person name="Baker S.E."/>
            <person name="Pisabarro A.G."/>
            <person name="Walton J.D."/>
            <person name="Blanchette R.A."/>
            <person name="Henrissat B."/>
            <person name="Martin F."/>
            <person name="Cullen D."/>
            <person name="Hibbett D.S."/>
            <person name="Grigoriev I.V."/>
        </authorList>
    </citation>
    <scope>NUCLEOTIDE SEQUENCE [LARGE SCALE GENOMIC DNA]</scope>
    <source>
        <strain evidence="2">CBS 339.88</strain>
    </source>
</reference>
<feature type="non-terminal residue" evidence="1">
    <location>
        <position position="1"/>
    </location>
</feature>
<proteinExistence type="predicted"/>
<accession>A0A067SVY2</accession>
<evidence type="ECO:0000313" key="2">
    <source>
        <dbReference type="Proteomes" id="UP000027222"/>
    </source>
</evidence>
<gene>
    <name evidence="1" type="ORF">GALMADRAFT_253633</name>
</gene>
<keyword evidence="2" id="KW-1185">Reference proteome</keyword>
<dbReference type="Proteomes" id="UP000027222">
    <property type="component" value="Unassembled WGS sequence"/>
</dbReference>
<protein>
    <submittedName>
        <fullName evidence="1">Uncharacterized protein</fullName>
    </submittedName>
</protein>
<dbReference type="HOGENOM" id="CLU_208178_0_0_1"/>
<name>A0A067SVY2_GALM3</name>